<sequence>MTAKDSASFMIRGNDTLVYVENYPKANGVRVEYEYKDSTFLHYYKDVAFQYKVDSLKSKASMRYWKEGLRIYLSKSIFGKPKREFKRFAKEIGEVSDSLKVSFVSKVEESNYIIYAQGDFEYESSLINQKYSDFYLFWNGKNQIYKCALKVNKKQMFNNELLTYKLKELFFKSLGYFSLSDELSCDNYFSNCFSKNKKLSRLDKALLKYHYSYGICKGTTLSVFEEQQQLMKKSLKENPNAKLYFLHSD</sequence>
<dbReference type="Proteomes" id="UP001230915">
    <property type="component" value="Unassembled WGS sequence"/>
</dbReference>
<dbReference type="RefSeq" id="WP_308865566.1">
    <property type="nucleotide sequence ID" value="NZ_JAVHUL010000052.1"/>
</dbReference>
<dbReference type="EMBL" id="JAVHUL010000052">
    <property type="protein sequence ID" value="MDQ7918568.1"/>
    <property type="molecule type" value="Genomic_DNA"/>
</dbReference>
<evidence type="ECO:0000313" key="2">
    <source>
        <dbReference type="Proteomes" id="UP001230915"/>
    </source>
</evidence>
<name>A0ABU1A652_9FLAO</name>
<accession>A0ABU1A652</accession>
<organism evidence="1 2">
    <name type="scientific">Mesonia profundi</name>
    <dbReference type="NCBI Taxonomy" id="3070998"/>
    <lineage>
        <taxon>Bacteria</taxon>
        <taxon>Pseudomonadati</taxon>
        <taxon>Bacteroidota</taxon>
        <taxon>Flavobacteriia</taxon>
        <taxon>Flavobacteriales</taxon>
        <taxon>Flavobacteriaceae</taxon>
        <taxon>Mesonia</taxon>
    </lineage>
</organism>
<proteinExistence type="predicted"/>
<keyword evidence="2" id="KW-1185">Reference proteome</keyword>
<protein>
    <submittedName>
        <fullName evidence="1">Uncharacterized protein</fullName>
    </submittedName>
</protein>
<reference evidence="1 2" key="1">
    <citation type="submission" date="2023-08" db="EMBL/GenBank/DDBJ databases">
        <title>Mesonia sp. MT50, isolated from deep-sea sediment of the Mariana Trench.</title>
        <authorList>
            <person name="Fu H."/>
        </authorList>
    </citation>
    <scope>NUCLEOTIDE SEQUENCE [LARGE SCALE GENOMIC DNA]</scope>
    <source>
        <strain evidence="1 2">MT50</strain>
    </source>
</reference>
<comment type="caution">
    <text evidence="1">The sequence shown here is derived from an EMBL/GenBank/DDBJ whole genome shotgun (WGS) entry which is preliminary data.</text>
</comment>
<evidence type="ECO:0000313" key="1">
    <source>
        <dbReference type="EMBL" id="MDQ7918568.1"/>
    </source>
</evidence>
<gene>
    <name evidence="1" type="ORF">RBU60_13395</name>
</gene>